<proteinExistence type="predicted"/>
<name>M5RNX8_9BACT</name>
<feature type="transmembrane region" description="Helical" evidence="1">
    <location>
        <begin position="185"/>
        <end position="204"/>
    </location>
</feature>
<keyword evidence="1" id="KW-0472">Membrane</keyword>
<reference evidence="2 3" key="1">
    <citation type="journal article" date="2013" name="Mar. Genomics">
        <title>Expression of sulfatases in Rhodopirellula baltica and the diversity of sulfatases in the genus Rhodopirellula.</title>
        <authorList>
            <person name="Wegner C.E."/>
            <person name="Richter-Heitmann T."/>
            <person name="Klindworth A."/>
            <person name="Klockow C."/>
            <person name="Richter M."/>
            <person name="Achstetter T."/>
            <person name="Glockner F.O."/>
            <person name="Harder J."/>
        </authorList>
    </citation>
    <scope>NUCLEOTIDE SEQUENCE [LARGE SCALE GENOMIC DNA]</scope>
    <source>
        <strain evidence="2 3">SM1</strain>
    </source>
</reference>
<evidence type="ECO:0000256" key="1">
    <source>
        <dbReference type="SAM" id="Phobius"/>
    </source>
</evidence>
<accession>M5RNX8</accession>
<dbReference type="AlphaFoldDB" id="M5RNX8"/>
<feature type="transmembrane region" description="Helical" evidence="1">
    <location>
        <begin position="147"/>
        <end position="173"/>
    </location>
</feature>
<protein>
    <submittedName>
        <fullName evidence="2">Membrane protein</fullName>
    </submittedName>
</protein>
<evidence type="ECO:0000313" key="3">
    <source>
        <dbReference type="Proteomes" id="UP000011991"/>
    </source>
</evidence>
<feature type="transmembrane region" description="Helical" evidence="1">
    <location>
        <begin position="216"/>
        <end position="234"/>
    </location>
</feature>
<evidence type="ECO:0000313" key="2">
    <source>
        <dbReference type="EMBL" id="EMI17092.1"/>
    </source>
</evidence>
<comment type="caution">
    <text evidence="2">The sequence shown here is derived from an EMBL/GenBank/DDBJ whole genome shotgun (WGS) entry which is preliminary data.</text>
</comment>
<dbReference type="Proteomes" id="UP000011991">
    <property type="component" value="Unassembled WGS sequence"/>
</dbReference>
<keyword evidence="3" id="KW-1185">Reference proteome</keyword>
<gene>
    <name evidence="2" type="ORF">RMSM_05987</name>
</gene>
<organism evidence="2 3">
    <name type="scientific">Rhodopirellula maiorica SM1</name>
    <dbReference type="NCBI Taxonomy" id="1265738"/>
    <lineage>
        <taxon>Bacteria</taxon>
        <taxon>Pseudomonadati</taxon>
        <taxon>Planctomycetota</taxon>
        <taxon>Planctomycetia</taxon>
        <taxon>Pirellulales</taxon>
        <taxon>Pirellulaceae</taxon>
        <taxon>Novipirellula</taxon>
    </lineage>
</organism>
<dbReference type="EMBL" id="ANOG01000864">
    <property type="protein sequence ID" value="EMI17092.1"/>
    <property type="molecule type" value="Genomic_DNA"/>
</dbReference>
<dbReference type="PATRIC" id="fig|1265738.3.peg.5976"/>
<keyword evidence="1" id="KW-1133">Transmembrane helix</keyword>
<keyword evidence="1" id="KW-0812">Transmembrane</keyword>
<sequence length="252" mass="27001">MPLKCSQCGMTMHVSDAKQCLLCGEPLLITPSDPRNNSELPARESPPSSSMSCVQCGMKTHSKGATKCLLCGEPFPIPLVASRRFYDERSTNQGTGQQVVANRYSGSPRLLKPRRLIAVFTALHGVAGLLGGAALLSMVFLDVVSTLNVLTVALLITVFIARGMCGAVGAILLWKGARLGYQLSVVCWLYLVTVGLAAVVQMPYLEFSDPTMARHIGSTFGKLLFGIPFLYVLVSDLFSKRGAGDPGNGFRT</sequence>
<feature type="transmembrane region" description="Helical" evidence="1">
    <location>
        <begin position="116"/>
        <end position="141"/>
    </location>
</feature>